<dbReference type="GO" id="GO:0020037">
    <property type="term" value="F:heme binding"/>
    <property type="evidence" value="ECO:0007669"/>
    <property type="project" value="InterPro"/>
</dbReference>
<evidence type="ECO:0000256" key="6">
    <source>
        <dbReference type="ARBA" id="ARBA00022617"/>
    </source>
</evidence>
<dbReference type="GO" id="GO:0016712">
    <property type="term" value="F:oxidoreductase activity, acting on paired donors, with incorporation or reduction of molecular oxygen, reduced flavin or flavoprotein as one donor, and incorporation of one atom of oxygen"/>
    <property type="evidence" value="ECO:0007669"/>
    <property type="project" value="UniProtKB-EC"/>
</dbReference>
<evidence type="ECO:0000256" key="8">
    <source>
        <dbReference type="ARBA" id="ARBA00022824"/>
    </source>
</evidence>
<evidence type="ECO:0000256" key="7">
    <source>
        <dbReference type="ARBA" id="ARBA00022723"/>
    </source>
</evidence>
<dbReference type="InterPro" id="IPR017972">
    <property type="entry name" value="Cyt_P450_CS"/>
</dbReference>
<evidence type="ECO:0000256" key="15">
    <source>
        <dbReference type="RuleBase" id="RU000461"/>
    </source>
</evidence>
<dbReference type="CDD" id="cd11056">
    <property type="entry name" value="CYP6-like"/>
    <property type="match status" value="1"/>
</dbReference>
<organism evidence="17 18">
    <name type="scientific">Parnassius apollo</name>
    <name type="common">Apollo butterfly</name>
    <name type="synonym">Papilio apollo</name>
    <dbReference type="NCBI Taxonomy" id="110799"/>
    <lineage>
        <taxon>Eukaryota</taxon>
        <taxon>Metazoa</taxon>
        <taxon>Ecdysozoa</taxon>
        <taxon>Arthropoda</taxon>
        <taxon>Hexapoda</taxon>
        <taxon>Insecta</taxon>
        <taxon>Pterygota</taxon>
        <taxon>Neoptera</taxon>
        <taxon>Endopterygota</taxon>
        <taxon>Lepidoptera</taxon>
        <taxon>Glossata</taxon>
        <taxon>Ditrysia</taxon>
        <taxon>Papilionoidea</taxon>
        <taxon>Papilionidae</taxon>
        <taxon>Parnassiinae</taxon>
        <taxon>Parnassini</taxon>
        <taxon>Parnassius</taxon>
        <taxon>Parnassius</taxon>
    </lineage>
</organism>
<dbReference type="GO" id="GO:0005789">
    <property type="term" value="C:endoplasmic reticulum membrane"/>
    <property type="evidence" value="ECO:0007669"/>
    <property type="project" value="UniProtKB-SubCell"/>
</dbReference>
<evidence type="ECO:0000256" key="4">
    <source>
        <dbReference type="ARBA" id="ARBA00010617"/>
    </source>
</evidence>
<comment type="similarity">
    <text evidence="4 15">Belongs to the cytochrome P450 family.</text>
</comment>
<dbReference type="InterPro" id="IPR001128">
    <property type="entry name" value="Cyt_P450"/>
</dbReference>
<protein>
    <recommendedName>
        <fullName evidence="5">unspecific monooxygenase</fullName>
        <ecNumber evidence="5">1.14.14.1</ecNumber>
    </recommendedName>
</protein>
<dbReference type="PANTHER" id="PTHR24292">
    <property type="entry name" value="CYTOCHROME P450"/>
    <property type="match status" value="1"/>
</dbReference>
<evidence type="ECO:0000256" key="3">
    <source>
        <dbReference type="ARBA" id="ARBA00004406"/>
    </source>
</evidence>
<dbReference type="FunFam" id="1.10.630.10:FF:000182">
    <property type="entry name" value="Cytochrome P450 3A4"/>
    <property type="match status" value="1"/>
</dbReference>
<accession>A0A8S3YEJ9</accession>
<keyword evidence="13 16" id="KW-0472">Membrane</keyword>
<evidence type="ECO:0000256" key="16">
    <source>
        <dbReference type="SAM" id="Phobius"/>
    </source>
</evidence>
<sequence>MFVKLLSFSIIILKMFLILVAIALCFVLWIYTRWNHVKQYWAKRGVPYLPPHPIFGSLTFLQRQNPALWMRAMYDRFKSPYVGVWLFWRPALIINCPEIARRVLIKDAAVFRDRLLSSGKGDPIGGLNLFTVNDPLWSLLRRRLTSVFTAAKLKHVHGLVTLKTKELVQRIKMEMEKNKCVNVRMVLSDFTTDIIGTSAFGIASDATLTSEGALRAITKEFMTFNWYRGLNWCCIFFIPELVDILGFSFFPKNATKYFRKIFCSIVDQRGGYDVQISESKDLLDALRKIKQDCKKENEDISEDTLIAQAAIFLLGGFDTTSSALSYCIYEIAFVPEIQEKLYKELKDAEGNSGNAAFEAKLLSELVYLNCVIKEALRKYSPMGWLDRIASKDYQIDENLTIPAGTPIYVNGIGMQYDPEFFPEPEIFDPDRFLPENEKQIKTLCYMPFGEGPRHCIGRRFAEQNMRSALAAIIFNFEIRPKPNAPLPSEIEPEKKGMFLMPGQHLYLEFIPRNALNQ</sequence>
<comment type="catalytic activity">
    <reaction evidence="14">
        <text>an organic molecule + reduced [NADPH--hemoprotein reductase] + O2 = an alcohol + oxidized [NADPH--hemoprotein reductase] + H2O + H(+)</text>
        <dbReference type="Rhea" id="RHEA:17149"/>
        <dbReference type="Rhea" id="RHEA-COMP:11964"/>
        <dbReference type="Rhea" id="RHEA-COMP:11965"/>
        <dbReference type="ChEBI" id="CHEBI:15377"/>
        <dbReference type="ChEBI" id="CHEBI:15378"/>
        <dbReference type="ChEBI" id="CHEBI:15379"/>
        <dbReference type="ChEBI" id="CHEBI:30879"/>
        <dbReference type="ChEBI" id="CHEBI:57618"/>
        <dbReference type="ChEBI" id="CHEBI:58210"/>
        <dbReference type="ChEBI" id="CHEBI:142491"/>
        <dbReference type="EC" id="1.14.14.1"/>
    </reaction>
</comment>
<keyword evidence="12 15" id="KW-0503">Monooxygenase</keyword>
<keyword evidence="11 15" id="KW-0408">Iron</keyword>
<keyword evidence="9" id="KW-0492">Microsome</keyword>
<dbReference type="OrthoDB" id="2789670at2759"/>
<feature type="transmembrane region" description="Helical" evidence="16">
    <location>
        <begin position="6"/>
        <end position="31"/>
    </location>
</feature>
<evidence type="ECO:0000256" key="1">
    <source>
        <dbReference type="ARBA" id="ARBA00001971"/>
    </source>
</evidence>
<comment type="subcellular location">
    <subcellularLocation>
        <location evidence="3">Endoplasmic reticulum membrane</location>
        <topology evidence="3">Peripheral membrane protein</topology>
    </subcellularLocation>
    <subcellularLocation>
        <location evidence="2">Microsome membrane</location>
        <topology evidence="2">Peripheral membrane protein</topology>
    </subcellularLocation>
</comment>
<gene>
    <name evidence="17" type="ORF">PAPOLLO_LOCUS27798</name>
</gene>
<keyword evidence="16" id="KW-0812">Transmembrane</keyword>
<feature type="transmembrane region" description="Helical" evidence="16">
    <location>
        <begin position="229"/>
        <end position="250"/>
    </location>
</feature>
<dbReference type="PANTHER" id="PTHR24292:SF54">
    <property type="entry name" value="CYP9F3-RELATED"/>
    <property type="match status" value="1"/>
</dbReference>
<evidence type="ECO:0000256" key="9">
    <source>
        <dbReference type="ARBA" id="ARBA00022848"/>
    </source>
</evidence>
<dbReference type="EC" id="1.14.14.1" evidence="5"/>
<evidence type="ECO:0000313" key="18">
    <source>
        <dbReference type="Proteomes" id="UP000691718"/>
    </source>
</evidence>
<evidence type="ECO:0000256" key="13">
    <source>
        <dbReference type="ARBA" id="ARBA00023136"/>
    </source>
</evidence>
<dbReference type="EMBL" id="CAJQZP010001697">
    <property type="protein sequence ID" value="CAG5058933.1"/>
    <property type="molecule type" value="Genomic_DNA"/>
</dbReference>
<dbReference type="PROSITE" id="PS00086">
    <property type="entry name" value="CYTOCHROME_P450"/>
    <property type="match status" value="1"/>
</dbReference>
<keyword evidence="18" id="KW-1185">Reference proteome</keyword>
<name>A0A8S3YEJ9_PARAO</name>
<evidence type="ECO:0000256" key="2">
    <source>
        <dbReference type="ARBA" id="ARBA00004174"/>
    </source>
</evidence>
<dbReference type="AlphaFoldDB" id="A0A8S3YEJ9"/>
<comment type="cofactor">
    <cofactor evidence="1">
        <name>heme</name>
        <dbReference type="ChEBI" id="CHEBI:30413"/>
    </cofactor>
</comment>
<keyword evidence="16" id="KW-1133">Transmembrane helix</keyword>
<comment type="caution">
    <text evidence="17">The sequence shown here is derived from an EMBL/GenBank/DDBJ whole genome shotgun (WGS) entry which is preliminary data.</text>
</comment>
<evidence type="ECO:0000313" key="17">
    <source>
        <dbReference type="EMBL" id="CAG5058933.1"/>
    </source>
</evidence>
<evidence type="ECO:0000256" key="14">
    <source>
        <dbReference type="ARBA" id="ARBA00047827"/>
    </source>
</evidence>
<dbReference type="Proteomes" id="UP000691718">
    <property type="component" value="Unassembled WGS sequence"/>
</dbReference>
<evidence type="ECO:0000256" key="12">
    <source>
        <dbReference type="ARBA" id="ARBA00023033"/>
    </source>
</evidence>
<dbReference type="InterPro" id="IPR050476">
    <property type="entry name" value="Insect_CytP450_Detox"/>
</dbReference>
<evidence type="ECO:0000256" key="10">
    <source>
        <dbReference type="ARBA" id="ARBA00023002"/>
    </source>
</evidence>
<reference evidence="17" key="1">
    <citation type="submission" date="2021-04" db="EMBL/GenBank/DDBJ databases">
        <authorList>
            <person name="Tunstrom K."/>
        </authorList>
    </citation>
    <scope>NUCLEOTIDE SEQUENCE</scope>
</reference>
<keyword evidence="8" id="KW-0256">Endoplasmic reticulum</keyword>
<evidence type="ECO:0000256" key="5">
    <source>
        <dbReference type="ARBA" id="ARBA00012109"/>
    </source>
</evidence>
<proteinExistence type="inferred from homology"/>
<keyword evidence="6 15" id="KW-0349">Heme</keyword>
<dbReference type="GO" id="GO:0005506">
    <property type="term" value="F:iron ion binding"/>
    <property type="evidence" value="ECO:0007669"/>
    <property type="project" value="InterPro"/>
</dbReference>
<keyword evidence="7 15" id="KW-0479">Metal-binding</keyword>
<dbReference type="Pfam" id="PF00067">
    <property type="entry name" value="p450"/>
    <property type="match status" value="1"/>
</dbReference>
<evidence type="ECO:0000256" key="11">
    <source>
        <dbReference type="ARBA" id="ARBA00023004"/>
    </source>
</evidence>
<keyword evidence="10 15" id="KW-0560">Oxidoreductase</keyword>